<feature type="transmembrane region" description="Helical" evidence="1">
    <location>
        <begin position="301"/>
        <end position="325"/>
    </location>
</feature>
<dbReference type="Proteomes" id="UP001557470">
    <property type="component" value="Unassembled WGS sequence"/>
</dbReference>
<sequence length="353" mass="40595">MICGDSTTGRLTILKSANLMRTDYIFSITNIKILIMGDCISIRVLLMFLALISYLTALTFNILALFGPWTGAFMQTTQYVLHKSTTHLTPDRWVLFLWDVLNVWLIGMFIYLIHNIRRREAYTWMYTTPAVLPYGFYLSWIVNSILNMAWLFLYDKDFCVCHRMMVPALLITALQAVSNCVIIMFSCYGLVVYGAWLHKYHNTDLWLIRILVQNGVALYATWWAVATFLHLTVVLDHQTHVPKTDAAIMVLVLLQLGLIGWFILENWYLDKHVRYILTEYPVVILVLAASIANPATPGTHIDIMSAVILAITSGLFIVRIVMVLWKHNNKPFYGEDELMSPVDIARTQKLIFM</sequence>
<organism evidence="2 3">
    <name type="scientific">Umbra pygmaea</name>
    <name type="common">Eastern mudminnow</name>
    <dbReference type="NCBI Taxonomy" id="75934"/>
    <lineage>
        <taxon>Eukaryota</taxon>
        <taxon>Metazoa</taxon>
        <taxon>Chordata</taxon>
        <taxon>Craniata</taxon>
        <taxon>Vertebrata</taxon>
        <taxon>Euteleostomi</taxon>
        <taxon>Actinopterygii</taxon>
        <taxon>Neopterygii</taxon>
        <taxon>Teleostei</taxon>
        <taxon>Protacanthopterygii</taxon>
        <taxon>Esociformes</taxon>
        <taxon>Umbridae</taxon>
        <taxon>Umbra</taxon>
    </lineage>
</organism>
<feature type="transmembrane region" description="Helical" evidence="1">
    <location>
        <begin position="44"/>
        <end position="66"/>
    </location>
</feature>
<dbReference type="AlphaFoldDB" id="A0ABD0Y0F8"/>
<dbReference type="PANTHER" id="PTHR33802">
    <property type="entry name" value="SI:CH211-161H7.5-RELATED"/>
    <property type="match status" value="1"/>
</dbReference>
<feature type="transmembrane region" description="Helical" evidence="1">
    <location>
        <begin position="205"/>
        <end position="226"/>
    </location>
</feature>
<feature type="transmembrane region" description="Helical" evidence="1">
    <location>
        <begin position="276"/>
        <end position="295"/>
    </location>
</feature>
<keyword evidence="1" id="KW-1133">Transmembrane helix</keyword>
<comment type="caution">
    <text evidence="2">The sequence shown here is derived from an EMBL/GenBank/DDBJ whole genome shotgun (WGS) entry which is preliminary data.</text>
</comment>
<evidence type="ECO:0000256" key="1">
    <source>
        <dbReference type="SAM" id="Phobius"/>
    </source>
</evidence>
<feature type="transmembrane region" description="Helical" evidence="1">
    <location>
        <begin position="134"/>
        <end position="153"/>
    </location>
</feature>
<feature type="transmembrane region" description="Helical" evidence="1">
    <location>
        <begin position="93"/>
        <end position="113"/>
    </location>
</feature>
<dbReference type="EMBL" id="JAGEUA010000002">
    <property type="protein sequence ID" value="KAL1006816.1"/>
    <property type="molecule type" value="Genomic_DNA"/>
</dbReference>
<keyword evidence="1" id="KW-0472">Membrane</keyword>
<accession>A0ABD0Y0F8</accession>
<feature type="transmembrane region" description="Helical" evidence="1">
    <location>
        <begin position="165"/>
        <end position="193"/>
    </location>
</feature>
<protein>
    <submittedName>
        <fullName evidence="2">Uncharacterized protein</fullName>
    </submittedName>
</protein>
<dbReference type="PANTHER" id="PTHR33802:SF4">
    <property type="entry name" value="SI:DKEY-29D8.3"/>
    <property type="match status" value="1"/>
</dbReference>
<feature type="transmembrane region" description="Helical" evidence="1">
    <location>
        <begin position="246"/>
        <end position="264"/>
    </location>
</feature>
<keyword evidence="3" id="KW-1185">Reference proteome</keyword>
<keyword evidence="1" id="KW-0812">Transmembrane</keyword>
<evidence type="ECO:0000313" key="2">
    <source>
        <dbReference type="EMBL" id="KAL1006816.1"/>
    </source>
</evidence>
<evidence type="ECO:0000313" key="3">
    <source>
        <dbReference type="Proteomes" id="UP001557470"/>
    </source>
</evidence>
<proteinExistence type="predicted"/>
<name>A0ABD0Y0F8_UMBPY</name>
<gene>
    <name evidence="2" type="ORF">UPYG_G00077540</name>
</gene>
<reference evidence="2 3" key="1">
    <citation type="submission" date="2024-06" db="EMBL/GenBank/DDBJ databases">
        <authorList>
            <person name="Pan Q."/>
            <person name="Wen M."/>
            <person name="Jouanno E."/>
            <person name="Zahm M."/>
            <person name="Klopp C."/>
            <person name="Cabau C."/>
            <person name="Louis A."/>
            <person name="Berthelot C."/>
            <person name="Parey E."/>
            <person name="Roest Crollius H."/>
            <person name="Montfort J."/>
            <person name="Robinson-Rechavi M."/>
            <person name="Bouchez O."/>
            <person name="Lampietro C."/>
            <person name="Lopez Roques C."/>
            <person name="Donnadieu C."/>
            <person name="Postlethwait J."/>
            <person name="Bobe J."/>
            <person name="Verreycken H."/>
            <person name="Guiguen Y."/>
        </authorList>
    </citation>
    <scope>NUCLEOTIDE SEQUENCE [LARGE SCALE GENOMIC DNA]</scope>
    <source>
        <strain evidence="2">Up_M1</strain>
        <tissue evidence="2">Testis</tissue>
    </source>
</reference>